<sequence>MSHRIGIRIAAMALLMSACASALAQGGKPTASSQTAAAPPAASSPAPTDHQLAAAVRHALHATRKRGLKSTFIRVHARDGAITLTGVVADQDQIALAISVAQGVQGVRTIASKLEVRSDGEMKGSQ</sequence>
<feature type="compositionally biased region" description="Low complexity" evidence="1">
    <location>
        <begin position="26"/>
        <end position="48"/>
    </location>
</feature>
<dbReference type="PROSITE" id="PS50914">
    <property type="entry name" value="BON"/>
    <property type="match status" value="1"/>
</dbReference>
<gene>
    <name evidence="4" type="ORF">EYW47_15790</name>
</gene>
<evidence type="ECO:0000313" key="4">
    <source>
        <dbReference type="EMBL" id="TDG23375.1"/>
    </source>
</evidence>
<dbReference type="Gene3D" id="3.30.1340.30">
    <property type="match status" value="1"/>
</dbReference>
<feature type="chain" id="PRO_5020752410" evidence="2">
    <location>
        <begin position="25"/>
        <end position="126"/>
    </location>
</feature>
<comment type="caution">
    <text evidence="4">The sequence shown here is derived from an EMBL/GenBank/DDBJ whole genome shotgun (WGS) entry which is preliminary data.</text>
</comment>
<dbReference type="PANTHER" id="PTHR34606:SF15">
    <property type="entry name" value="BON DOMAIN-CONTAINING PROTEIN"/>
    <property type="match status" value="1"/>
</dbReference>
<evidence type="ECO:0000313" key="5">
    <source>
        <dbReference type="Proteomes" id="UP000295722"/>
    </source>
</evidence>
<dbReference type="Pfam" id="PF04972">
    <property type="entry name" value="BON"/>
    <property type="match status" value="1"/>
</dbReference>
<keyword evidence="5" id="KW-1185">Reference proteome</keyword>
<organism evidence="4 5">
    <name type="scientific">Paraburkholderia silviterrae</name>
    <dbReference type="NCBI Taxonomy" id="2528715"/>
    <lineage>
        <taxon>Bacteria</taxon>
        <taxon>Pseudomonadati</taxon>
        <taxon>Pseudomonadota</taxon>
        <taxon>Betaproteobacteria</taxon>
        <taxon>Burkholderiales</taxon>
        <taxon>Burkholderiaceae</taxon>
        <taxon>Paraburkholderia</taxon>
    </lineage>
</organism>
<feature type="signal peptide" evidence="2">
    <location>
        <begin position="1"/>
        <end position="24"/>
    </location>
</feature>
<name>A0A4R5M9Z8_9BURK</name>
<dbReference type="PROSITE" id="PS51257">
    <property type="entry name" value="PROKAR_LIPOPROTEIN"/>
    <property type="match status" value="1"/>
</dbReference>
<feature type="region of interest" description="Disordered" evidence="1">
    <location>
        <begin position="26"/>
        <end position="50"/>
    </location>
</feature>
<dbReference type="InterPro" id="IPR051686">
    <property type="entry name" value="Lipoprotein_DolP"/>
</dbReference>
<dbReference type="PANTHER" id="PTHR34606">
    <property type="entry name" value="BON DOMAIN-CONTAINING PROTEIN"/>
    <property type="match status" value="1"/>
</dbReference>
<dbReference type="EMBL" id="SMRP01000006">
    <property type="protein sequence ID" value="TDG23375.1"/>
    <property type="molecule type" value="Genomic_DNA"/>
</dbReference>
<dbReference type="InterPro" id="IPR007055">
    <property type="entry name" value="BON_dom"/>
</dbReference>
<dbReference type="RefSeq" id="WP_133195745.1">
    <property type="nucleotide sequence ID" value="NZ_JBHUCW010000009.1"/>
</dbReference>
<keyword evidence="2" id="KW-0732">Signal</keyword>
<reference evidence="4 5" key="1">
    <citation type="submission" date="2019-03" db="EMBL/GenBank/DDBJ databases">
        <title>Paraburkholderia sp. 4M-K11, isolated from subtropical forest soil.</title>
        <authorList>
            <person name="Gao Z.-H."/>
            <person name="Qiu L.-H."/>
        </authorList>
    </citation>
    <scope>NUCLEOTIDE SEQUENCE [LARGE SCALE GENOMIC DNA]</scope>
    <source>
        <strain evidence="4 5">4M-K11</strain>
    </source>
</reference>
<protein>
    <submittedName>
        <fullName evidence="4">BON domain-containing protein</fullName>
    </submittedName>
</protein>
<accession>A0A4R5M9Z8</accession>
<feature type="domain" description="BON" evidence="3">
    <location>
        <begin position="48"/>
        <end position="118"/>
    </location>
</feature>
<evidence type="ECO:0000256" key="1">
    <source>
        <dbReference type="SAM" id="MobiDB-lite"/>
    </source>
</evidence>
<dbReference type="AlphaFoldDB" id="A0A4R5M9Z8"/>
<dbReference type="Proteomes" id="UP000295722">
    <property type="component" value="Unassembled WGS sequence"/>
</dbReference>
<evidence type="ECO:0000259" key="3">
    <source>
        <dbReference type="PROSITE" id="PS50914"/>
    </source>
</evidence>
<evidence type="ECO:0000256" key="2">
    <source>
        <dbReference type="SAM" id="SignalP"/>
    </source>
</evidence>
<proteinExistence type="predicted"/>
<dbReference type="OrthoDB" id="9113770at2"/>